<dbReference type="AlphaFoldDB" id="A0A2A2J9L5"/>
<comment type="subcellular location">
    <subcellularLocation>
        <location evidence="1">Secreted</location>
    </subcellularLocation>
</comment>
<evidence type="ECO:0000256" key="5">
    <source>
        <dbReference type="ARBA" id="ARBA00023157"/>
    </source>
</evidence>
<feature type="domain" description="Pepsin inhibitor-3-like repeated" evidence="8">
    <location>
        <begin position="20"/>
        <end position="85"/>
    </location>
</feature>
<dbReference type="InterPro" id="IPR038412">
    <property type="entry name" value="Pepsin-I3_sf"/>
</dbReference>
<dbReference type="SUPFAM" id="SSF55149">
    <property type="entry name" value="Pepsin inhibitor-3"/>
    <property type="match status" value="1"/>
</dbReference>
<feature type="compositionally biased region" description="Polar residues" evidence="6">
    <location>
        <begin position="266"/>
        <end position="275"/>
    </location>
</feature>
<proteinExistence type="inferred from homology"/>
<evidence type="ECO:0000313" key="10">
    <source>
        <dbReference type="Proteomes" id="UP000218231"/>
    </source>
</evidence>
<dbReference type="InterPro" id="IPR010480">
    <property type="entry name" value="Pepsin-I3"/>
</dbReference>
<sequence>MKFLLLLALCALAYAAPRQKRLTVGTISVAGLGGSTGCVVTGDKLFINGIFSRQLKGDEKTEFDNYVTKLNDYKKAVNDFQEARKAAFQARRNGIEESTNMSKDLPKVPEKPSFCSAEETTQYVFDGCIIQGNKVYVGREFARDLSPSEIEQLKKFDVKQTAYQNAIQSQMQQEMKNMFGTDLFSNLFGSKTTQVASTVAPTSVDSTAMPPKPDVPNFCTAADESPSRRSARKKLFDNEYVKKKSASVKEGINKLENWSSLLQAYSPRASSSHQPTPGPSNLPFEDDPPTPPPVLRWSTPVVESPPRRELTNQQMSQEMRNILERKGYSLTGRHKAPNVGKASNPKVRTLYGVTGEIDNSIYNTGYYPPSQQKRIQDEIIEFGDVKHLLYPENQGATAGMDTMYVDCYPYWKWAKYDRPANSDGKTHVYTTYKILTNAPEMEMSEYLGRPEDIYPLDDRMLRMWTYDKGYFHRSHVRANTIRSIVLVDNQLDEKGNPADLKTPPRTITWAESPEKRTLYSRPEMIVSHVVDPQRRARLKKETPAFREVPFQREGNNPKLIIREGRSTPTPATPRTVQVPVIREQTPGPRSIPSAPRLTTPAGPSYPQRRVVHASVVGEQTPAPRSIPPAPRLTTPSGPRYPQRPAAVTPMTGEDVRSMNMSRLAQGGMLEGARSRLGPSINMNWPAMSALRPPIPFPSFTMRNSDDNDDEKEQAASTSTINHNITVLPNAD</sequence>
<dbReference type="InterPro" id="IPR051901">
    <property type="entry name" value="Protease_Inhibitor_I33"/>
</dbReference>
<evidence type="ECO:0000256" key="3">
    <source>
        <dbReference type="ARBA" id="ARBA00022525"/>
    </source>
</evidence>
<dbReference type="Proteomes" id="UP000218231">
    <property type="component" value="Unassembled WGS sequence"/>
</dbReference>
<feature type="chain" id="PRO_5012223381" description="Pepsin inhibitor-3-like repeated domain-containing protein" evidence="7">
    <location>
        <begin position="16"/>
        <end position="731"/>
    </location>
</feature>
<feature type="region of interest" description="Disordered" evidence="6">
    <location>
        <begin position="584"/>
        <end position="605"/>
    </location>
</feature>
<feature type="region of interest" description="Disordered" evidence="6">
    <location>
        <begin position="617"/>
        <end position="652"/>
    </location>
</feature>
<dbReference type="Pfam" id="PF06394">
    <property type="entry name" value="Pepsin-I3"/>
    <property type="match status" value="2"/>
</dbReference>
<feature type="region of interest" description="Disordered" evidence="6">
    <location>
        <begin position="266"/>
        <end position="312"/>
    </location>
</feature>
<keyword evidence="4 7" id="KW-0732">Signal</keyword>
<comment type="caution">
    <text evidence="9">The sequence shown here is derived from an EMBL/GenBank/DDBJ whole genome shotgun (WGS) entry which is preliminary data.</text>
</comment>
<feature type="region of interest" description="Disordered" evidence="6">
    <location>
        <begin position="202"/>
        <end position="231"/>
    </location>
</feature>
<dbReference type="EMBL" id="LIAE01010579">
    <property type="protein sequence ID" value="PAV58468.1"/>
    <property type="molecule type" value="Genomic_DNA"/>
</dbReference>
<evidence type="ECO:0000256" key="6">
    <source>
        <dbReference type="SAM" id="MobiDB-lite"/>
    </source>
</evidence>
<dbReference type="OrthoDB" id="5828355at2759"/>
<evidence type="ECO:0000256" key="7">
    <source>
        <dbReference type="SAM" id="SignalP"/>
    </source>
</evidence>
<name>A0A2A2J9L5_9BILA</name>
<accession>A0A2A2J9L5</accession>
<comment type="similarity">
    <text evidence="2">Belongs to the protease inhibitor I33 family.</text>
</comment>
<evidence type="ECO:0000256" key="4">
    <source>
        <dbReference type="ARBA" id="ARBA00022729"/>
    </source>
</evidence>
<feature type="domain" description="Pepsin inhibitor-3-like repeated" evidence="8">
    <location>
        <begin position="107"/>
        <end position="180"/>
    </location>
</feature>
<evidence type="ECO:0000256" key="2">
    <source>
        <dbReference type="ARBA" id="ARBA00008019"/>
    </source>
</evidence>
<dbReference type="STRING" id="2018661.A0A2A2J9L5"/>
<evidence type="ECO:0000313" key="9">
    <source>
        <dbReference type="EMBL" id="PAV58468.1"/>
    </source>
</evidence>
<protein>
    <recommendedName>
        <fullName evidence="8">Pepsin inhibitor-3-like repeated domain-containing protein</fullName>
    </recommendedName>
</protein>
<evidence type="ECO:0000259" key="8">
    <source>
        <dbReference type="Pfam" id="PF06394"/>
    </source>
</evidence>
<keyword evidence="5" id="KW-1015">Disulfide bond</keyword>
<dbReference type="CDD" id="cd00225">
    <property type="entry name" value="API3"/>
    <property type="match status" value="1"/>
</dbReference>
<feature type="signal peptide" evidence="7">
    <location>
        <begin position="1"/>
        <end position="15"/>
    </location>
</feature>
<dbReference type="PANTHER" id="PTHR37969:SF1">
    <property type="entry name" value="PROTEIN CBG13105"/>
    <property type="match status" value="1"/>
</dbReference>
<dbReference type="Gene3D" id="3.30.1120.50">
    <property type="entry name" value="Pepsin inhibitor-3"/>
    <property type="match status" value="2"/>
</dbReference>
<gene>
    <name evidence="9" type="ORF">WR25_22030</name>
</gene>
<evidence type="ECO:0000256" key="1">
    <source>
        <dbReference type="ARBA" id="ARBA00004613"/>
    </source>
</evidence>
<dbReference type="PANTHER" id="PTHR37969">
    <property type="entry name" value="PROTEIN CBG07421-RELATED"/>
    <property type="match status" value="1"/>
</dbReference>
<keyword evidence="3" id="KW-0964">Secreted</keyword>
<feature type="region of interest" description="Disordered" evidence="6">
    <location>
        <begin position="700"/>
        <end position="731"/>
    </location>
</feature>
<organism evidence="9 10">
    <name type="scientific">Diploscapter pachys</name>
    <dbReference type="NCBI Taxonomy" id="2018661"/>
    <lineage>
        <taxon>Eukaryota</taxon>
        <taxon>Metazoa</taxon>
        <taxon>Ecdysozoa</taxon>
        <taxon>Nematoda</taxon>
        <taxon>Chromadorea</taxon>
        <taxon>Rhabditida</taxon>
        <taxon>Rhabditina</taxon>
        <taxon>Rhabditomorpha</taxon>
        <taxon>Rhabditoidea</taxon>
        <taxon>Rhabditidae</taxon>
        <taxon>Diploscapter</taxon>
    </lineage>
</organism>
<feature type="compositionally biased region" description="Polar residues" evidence="6">
    <location>
        <begin position="714"/>
        <end position="731"/>
    </location>
</feature>
<dbReference type="GO" id="GO:0005576">
    <property type="term" value="C:extracellular region"/>
    <property type="evidence" value="ECO:0007669"/>
    <property type="project" value="UniProtKB-SubCell"/>
</dbReference>
<reference evidence="9 10" key="1">
    <citation type="journal article" date="2017" name="Curr. Biol.">
        <title>Genome architecture and evolution of a unichromosomal asexual nematode.</title>
        <authorList>
            <person name="Fradin H."/>
            <person name="Zegar C."/>
            <person name="Gutwein M."/>
            <person name="Lucas J."/>
            <person name="Kovtun M."/>
            <person name="Corcoran D."/>
            <person name="Baugh L.R."/>
            <person name="Kiontke K."/>
            <person name="Gunsalus K."/>
            <person name="Fitch D.H."/>
            <person name="Piano F."/>
        </authorList>
    </citation>
    <scope>NUCLEOTIDE SEQUENCE [LARGE SCALE GENOMIC DNA]</scope>
    <source>
        <strain evidence="9">PF1309</strain>
    </source>
</reference>
<keyword evidence="10" id="KW-1185">Reference proteome</keyword>